<sequence length="244" mass="27706">MPFLKMVKFQLKLYIKNSYFVNLVIIETSSMLLYEYLAGYVGHNYSGQEWLIAGIMGTWSSCTTSAGALGYQRRQGTLSHLLNTAIPHEKALLAVLSPAAIYGLIAFPLAGIETIILKMPLNNLSWQLLLGIFLLWIACIVLSYFISLFFILSRNAIAYERLIFLPILLLSGLLSVPTFIYPFIKPFQLLSPLSLPIKIIYGQFPQFTWILSYIVVLIAFILLSKWMTNVVIHRAFKEGRLNIF</sequence>
<dbReference type="PATRIC" id="fig|1600.4.peg.1559"/>
<dbReference type="OrthoDB" id="2166220at2"/>
<accession>A0A0D6A519</accession>
<gene>
    <name evidence="1" type="ORF">LBAT_1528</name>
</gene>
<dbReference type="Proteomes" id="UP000035709">
    <property type="component" value="Chromosome"/>
</dbReference>
<evidence type="ECO:0000313" key="2">
    <source>
        <dbReference type="Proteomes" id="UP000035709"/>
    </source>
</evidence>
<dbReference type="EMBL" id="AP014808">
    <property type="protein sequence ID" value="BAQ57917.1"/>
    <property type="molecule type" value="Genomic_DNA"/>
</dbReference>
<dbReference type="AlphaFoldDB" id="A0A0D6A519"/>
<reference evidence="1 2" key="1">
    <citation type="submission" date="2015-03" db="EMBL/GenBank/DDBJ databases">
        <title>Complete genome sequence of Lactobacillus acetotolerans NBRC 13120.</title>
        <authorList>
            <person name="Toh H."/>
            <person name="Morita H."/>
            <person name="Fujita N."/>
        </authorList>
    </citation>
    <scope>NUCLEOTIDE SEQUENCE [LARGE SCALE GENOMIC DNA]</scope>
    <source>
        <strain evidence="1 2">NBRC 13120</strain>
    </source>
</reference>
<dbReference type="RefSeq" id="WP_060459807.1">
    <property type="nucleotide sequence ID" value="NZ_AP014808.1"/>
</dbReference>
<dbReference type="KEGG" id="lae:LBAT_1528"/>
<name>A0A0D6A519_9LACO</name>
<organism evidence="1 2">
    <name type="scientific">Lactobacillus acetotolerans</name>
    <dbReference type="NCBI Taxonomy" id="1600"/>
    <lineage>
        <taxon>Bacteria</taxon>
        <taxon>Bacillati</taxon>
        <taxon>Bacillota</taxon>
        <taxon>Bacilli</taxon>
        <taxon>Lactobacillales</taxon>
        <taxon>Lactobacillaceae</taxon>
        <taxon>Lactobacillus</taxon>
    </lineage>
</organism>
<dbReference type="STRING" id="1600.LBAT_1528"/>
<keyword evidence="2" id="KW-1185">Reference proteome</keyword>
<evidence type="ECO:0000313" key="1">
    <source>
        <dbReference type="EMBL" id="BAQ57917.1"/>
    </source>
</evidence>
<proteinExistence type="predicted"/>
<protein>
    <submittedName>
        <fullName evidence="1">Uncharacterized protein</fullName>
    </submittedName>
</protein>